<dbReference type="AlphaFoldDB" id="A0A3P1B205"/>
<evidence type="ECO:0008006" key="4">
    <source>
        <dbReference type="Google" id="ProtNLM"/>
    </source>
</evidence>
<dbReference type="EMBL" id="RQTJ01000011">
    <property type="protein sequence ID" value="RRA95109.1"/>
    <property type="molecule type" value="Genomic_DNA"/>
</dbReference>
<reference evidence="2 3" key="1">
    <citation type="submission" date="2018-11" db="EMBL/GenBank/DDBJ databases">
        <title>Flavobacterium sp. nov., YIM 102796 draft genome.</title>
        <authorList>
            <person name="Li G."/>
            <person name="Jiang Y."/>
        </authorList>
    </citation>
    <scope>NUCLEOTIDE SEQUENCE [LARGE SCALE GENOMIC DNA]</scope>
    <source>
        <strain evidence="2 3">YIM 102796</strain>
    </source>
</reference>
<organism evidence="2 3">
    <name type="scientific">Paenimyroides viscosum</name>
    <dbReference type="NCBI Taxonomy" id="2488729"/>
    <lineage>
        <taxon>Bacteria</taxon>
        <taxon>Pseudomonadati</taxon>
        <taxon>Bacteroidota</taxon>
        <taxon>Flavobacteriia</taxon>
        <taxon>Flavobacteriales</taxon>
        <taxon>Flavobacteriaceae</taxon>
        <taxon>Paenimyroides</taxon>
    </lineage>
</organism>
<proteinExistence type="predicted"/>
<name>A0A3P1B205_9FLAO</name>
<keyword evidence="1" id="KW-0732">Signal</keyword>
<protein>
    <recommendedName>
        <fullName evidence="4">Lipoprotein</fullName>
    </recommendedName>
</protein>
<evidence type="ECO:0000313" key="3">
    <source>
        <dbReference type="Proteomes" id="UP000268372"/>
    </source>
</evidence>
<dbReference type="Proteomes" id="UP000268372">
    <property type="component" value="Unassembled WGS sequence"/>
</dbReference>
<dbReference type="RefSeq" id="WP_124899153.1">
    <property type="nucleotide sequence ID" value="NZ_RQTJ01000011.1"/>
</dbReference>
<comment type="caution">
    <text evidence="2">The sequence shown here is derived from an EMBL/GenBank/DDBJ whole genome shotgun (WGS) entry which is preliminary data.</text>
</comment>
<keyword evidence="3" id="KW-1185">Reference proteome</keyword>
<evidence type="ECO:0000313" key="2">
    <source>
        <dbReference type="EMBL" id="RRA95109.1"/>
    </source>
</evidence>
<feature type="signal peptide" evidence="1">
    <location>
        <begin position="1"/>
        <end position="26"/>
    </location>
</feature>
<feature type="chain" id="PRO_5018049579" description="Lipoprotein" evidence="1">
    <location>
        <begin position="27"/>
        <end position="251"/>
    </location>
</feature>
<sequence>MNITKKVRKITLGILGTAILASGLWACNNDEVSGDSQLNNARSNISVASKSVKIAPDEVGYLHNQCILLTEKYFEENNINVKNLTIKEYLGNMLIVAKENYPQHFADVKESDLQSFFADYTNYGDYTIEHHFENKLKAYISPSTTNNSFIKFAEEKFSFDYSYSDLVMNFQRFEEENANEFTSEEIYRNEVFKSVLHNSNTLWSTKTKPKDPTIDMLFTDTLTAAITAGLGPLGVLAGGAASAITYYRITQ</sequence>
<gene>
    <name evidence="2" type="ORF">EG242_06810</name>
</gene>
<accession>A0A3P1B205</accession>
<evidence type="ECO:0000256" key="1">
    <source>
        <dbReference type="SAM" id="SignalP"/>
    </source>
</evidence>